<proteinExistence type="predicted"/>
<dbReference type="InterPro" id="IPR049169">
    <property type="entry name" value="Glyco_hydro_120_ins"/>
</dbReference>
<evidence type="ECO:0000259" key="2">
    <source>
        <dbReference type="Pfam" id="PF21258"/>
    </source>
</evidence>
<evidence type="ECO:0000313" key="4">
    <source>
        <dbReference type="Proteomes" id="UP000718821"/>
    </source>
</evidence>
<feature type="domain" description="Right handed beta helix" evidence="1">
    <location>
        <begin position="317"/>
        <end position="443"/>
    </location>
</feature>
<dbReference type="Proteomes" id="UP000718821">
    <property type="component" value="Unassembled WGS sequence"/>
</dbReference>
<accession>A0A938WZN5</accession>
<organism evidence="3 4">
    <name type="scientific">Bifidobacterium pullorum subsp. saeculare</name>
    <dbReference type="NCBI Taxonomy" id="78257"/>
    <lineage>
        <taxon>Bacteria</taxon>
        <taxon>Bacillati</taxon>
        <taxon>Actinomycetota</taxon>
        <taxon>Actinomycetes</taxon>
        <taxon>Bifidobacteriales</taxon>
        <taxon>Bifidobacteriaceae</taxon>
        <taxon>Bifidobacterium</taxon>
    </lineage>
</organism>
<dbReference type="Gene3D" id="2.160.20.10">
    <property type="entry name" value="Single-stranded right-handed beta-helix, Pectin lyase-like"/>
    <property type="match status" value="1"/>
</dbReference>
<reference evidence="3" key="2">
    <citation type="journal article" date="2021" name="Sci. Rep.">
        <title>The distribution of antibiotic resistance genes in chicken gut microbiota commensals.</title>
        <authorList>
            <person name="Juricova H."/>
            <person name="Matiasovicova J."/>
            <person name="Kubasova T."/>
            <person name="Cejkova D."/>
            <person name="Rychlik I."/>
        </authorList>
    </citation>
    <scope>NUCLEOTIDE SEQUENCE</scope>
    <source>
        <strain evidence="3">An836</strain>
    </source>
</reference>
<protein>
    <submittedName>
        <fullName evidence="3">Right-handed parallel beta-helix repeat-containing protein</fullName>
    </submittedName>
</protein>
<dbReference type="SUPFAM" id="SSF51126">
    <property type="entry name" value="Pectin lyase-like"/>
    <property type="match status" value="1"/>
</dbReference>
<sequence>MAEYHIHPHGDDLATGDAAHPFATISRAAAIARPGDTVVVHEGVYREQVDPAHGGVSDLERIVYRAAEGEHPVIKGSERVTGWTHDRGTVWKVTLPASLFGSFNPFREELFGDWLIRPDKDTEPARHLGDVYLNGRSFYESPDLNGVYEPQVATRTVDDGTGATVPTFDPDGMRYAWHAEVDAHTGETTVWANFQDADPNVELVEVNVRRTCFFPSRTHIDYITVSGFEMCQAATPWSPPTAPQFGMVGPNWAKGWVIEGNHLHDAKCSAVCLGKEASTGENEWYRTERKTGYQYQLEAVFKGRRIGWGKETIGGHRVRFNHIHDCGQNGVVGHMGCAFSEVSWNHIHRIGVKREFFGWEIAGIKFHAAIDAIIAHNDVHDCSLGIWLDWQAQGVRVSGNVCHRNVRDLMIEVSHGPAILDNNVFASPYVFQNWSQGSAFVHNLIAGTIATHRVMDRSTPYHFPHTTEVAGCAVVSSGDDRYRNNLFTTAADPLPGLGAPGLGAYAGYPTSMAGYVEAIHRMKAGENGGGDPSPEQPVYVEGNAYCGMPAAEQEPDAVCVAERMTVSVEEDEDAVTVIVDVPEAVAGASSPLTCTADLGTPRIVEEPYENADGTPIVFDSDILGADRGQASSPGPLAALHAGINRIVISRHPSV</sequence>
<dbReference type="AlphaFoldDB" id="A0A938WZN5"/>
<dbReference type="RefSeq" id="WP_204469162.1">
    <property type="nucleotide sequence ID" value="NZ_JACLYU010000011.1"/>
</dbReference>
<evidence type="ECO:0000313" key="3">
    <source>
        <dbReference type="EMBL" id="MBM6699983.1"/>
    </source>
</evidence>
<dbReference type="EMBL" id="JACLYU010000011">
    <property type="protein sequence ID" value="MBM6699983.1"/>
    <property type="molecule type" value="Genomic_DNA"/>
</dbReference>
<evidence type="ECO:0000259" key="1">
    <source>
        <dbReference type="Pfam" id="PF13229"/>
    </source>
</evidence>
<dbReference type="InterPro" id="IPR012334">
    <property type="entry name" value="Pectin_lyas_fold"/>
</dbReference>
<keyword evidence="4" id="KW-1185">Reference proteome</keyword>
<name>A0A938WZN5_9BIFI</name>
<dbReference type="PANTHER" id="PTHR36453:SF1">
    <property type="entry name" value="RIGHT HANDED BETA HELIX DOMAIN-CONTAINING PROTEIN"/>
    <property type="match status" value="1"/>
</dbReference>
<dbReference type="InterPro" id="IPR039448">
    <property type="entry name" value="Beta_helix"/>
</dbReference>
<feature type="domain" description="Glycoside hydrolase 120 insertion" evidence="2">
    <location>
        <begin position="80"/>
        <end position="206"/>
    </location>
</feature>
<dbReference type="Pfam" id="PF21258">
    <property type="entry name" value="Glyco_hydro_120_ins"/>
    <property type="match status" value="1"/>
</dbReference>
<reference evidence="3" key="1">
    <citation type="submission" date="2020-08" db="EMBL/GenBank/DDBJ databases">
        <authorList>
            <person name="Cejkova D."/>
            <person name="Kubasova T."/>
            <person name="Jahodarova E."/>
            <person name="Rychlik I."/>
        </authorList>
    </citation>
    <scope>NUCLEOTIDE SEQUENCE</scope>
    <source>
        <strain evidence="3">An836</strain>
    </source>
</reference>
<comment type="caution">
    <text evidence="3">The sequence shown here is derived from an EMBL/GenBank/DDBJ whole genome shotgun (WGS) entry which is preliminary data.</text>
</comment>
<dbReference type="InterPro" id="IPR011050">
    <property type="entry name" value="Pectin_lyase_fold/virulence"/>
</dbReference>
<dbReference type="InterPro" id="IPR013780">
    <property type="entry name" value="Glyco_hydro_b"/>
</dbReference>
<dbReference type="PANTHER" id="PTHR36453">
    <property type="entry name" value="SECRETED PROTEIN-RELATED"/>
    <property type="match status" value="1"/>
</dbReference>
<gene>
    <name evidence="3" type="ORF">H7U32_06620</name>
</gene>
<dbReference type="Pfam" id="PF13229">
    <property type="entry name" value="Beta_helix"/>
    <property type="match status" value="1"/>
</dbReference>
<dbReference type="Gene3D" id="2.60.40.1180">
    <property type="entry name" value="Golgi alpha-mannosidase II"/>
    <property type="match status" value="1"/>
</dbReference>